<dbReference type="EMBL" id="JBAMIC010000569">
    <property type="protein sequence ID" value="KAK7089778.1"/>
    <property type="molecule type" value="Genomic_DNA"/>
</dbReference>
<keyword evidence="2" id="KW-1185">Reference proteome</keyword>
<dbReference type="Gene3D" id="1.10.1040.10">
    <property type="entry name" value="N-(1-d-carboxylethyl)-l-norvaline Dehydrogenase, domain 2"/>
    <property type="match status" value="1"/>
</dbReference>
<protein>
    <submittedName>
        <fullName evidence="1">Uncharacterized protein</fullName>
    </submittedName>
</protein>
<sequence>MGSITVGKSKLKIDPAKTLQSMLGEHPILKVAYNFMEPYLMTKSIVHPPLLYAKWRDWDGQPLSEKSLFYQGLDELGAASLCGVSDEVVATAEAISKQKPELALDWYRREHRETIQDPTSLLT</sequence>
<comment type="caution">
    <text evidence="1">The sequence shown here is derived from an EMBL/GenBank/DDBJ whole genome shotgun (WGS) entry which is preliminary data.</text>
</comment>
<accession>A0AAN9FZ81</accession>
<evidence type="ECO:0000313" key="1">
    <source>
        <dbReference type="EMBL" id="KAK7089778.1"/>
    </source>
</evidence>
<evidence type="ECO:0000313" key="2">
    <source>
        <dbReference type="Proteomes" id="UP001374579"/>
    </source>
</evidence>
<name>A0AAN9FZ81_9CAEN</name>
<reference evidence="1 2" key="1">
    <citation type="submission" date="2024-02" db="EMBL/GenBank/DDBJ databases">
        <title>Chromosome-scale genome assembly of the rough periwinkle Littorina saxatilis.</title>
        <authorList>
            <person name="De Jode A."/>
            <person name="Faria R."/>
            <person name="Formenti G."/>
            <person name="Sims Y."/>
            <person name="Smith T.P."/>
            <person name="Tracey A."/>
            <person name="Wood J.M.D."/>
            <person name="Zagrodzka Z.B."/>
            <person name="Johannesson K."/>
            <person name="Butlin R.K."/>
            <person name="Leder E.H."/>
        </authorList>
    </citation>
    <scope>NUCLEOTIDE SEQUENCE [LARGE SCALE GENOMIC DNA]</scope>
    <source>
        <strain evidence="1">Snail1</strain>
        <tissue evidence="1">Muscle</tissue>
    </source>
</reference>
<gene>
    <name evidence="1" type="ORF">V1264_024244</name>
</gene>
<dbReference type="SUPFAM" id="SSF48179">
    <property type="entry name" value="6-phosphogluconate dehydrogenase C-terminal domain-like"/>
    <property type="match status" value="1"/>
</dbReference>
<dbReference type="Proteomes" id="UP001374579">
    <property type="component" value="Unassembled WGS sequence"/>
</dbReference>
<dbReference type="AlphaFoldDB" id="A0AAN9FZ81"/>
<dbReference type="InterPro" id="IPR013328">
    <property type="entry name" value="6PGD_dom2"/>
</dbReference>
<proteinExistence type="predicted"/>
<dbReference type="InterPro" id="IPR008927">
    <property type="entry name" value="6-PGluconate_DH-like_C_sf"/>
</dbReference>
<organism evidence="1 2">
    <name type="scientific">Littorina saxatilis</name>
    <dbReference type="NCBI Taxonomy" id="31220"/>
    <lineage>
        <taxon>Eukaryota</taxon>
        <taxon>Metazoa</taxon>
        <taxon>Spiralia</taxon>
        <taxon>Lophotrochozoa</taxon>
        <taxon>Mollusca</taxon>
        <taxon>Gastropoda</taxon>
        <taxon>Caenogastropoda</taxon>
        <taxon>Littorinimorpha</taxon>
        <taxon>Littorinoidea</taxon>
        <taxon>Littorinidae</taxon>
        <taxon>Littorina</taxon>
    </lineage>
</organism>